<gene>
    <name evidence="1" type="ORF">N7U66_15945</name>
</gene>
<organism evidence="1 2">
    <name type="scientific">Lacinutrix neustonica</name>
    <dbReference type="NCBI Taxonomy" id="2980107"/>
    <lineage>
        <taxon>Bacteria</taxon>
        <taxon>Pseudomonadati</taxon>
        <taxon>Bacteroidota</taxon>
        <taxon>Flavobacteriia</taxon>
        <taxon>Flavobacteriales</taxon>
        <taxon>Flavobacteriaceae</taxon>
        <taxon>Lacinutrix</taxon>
    </lineage>
</organism>
<evidence type="ECO:0000313" key="2">
    <source>
        <dbReference type="Proteomes" id="UP001164705"/>
    </source>
</evidence>
<evidence type="ECO:0000313" key="1">
    <source>
        <dbReference type="EMBL" id="WAC01483.1"/>
    </source>
</evidence>
<keyword evidence="2" id="KW-1185">Reference proteome</keyword>
<dbReference type="EMBL" id="CP113088">
    <property type="protein sequence ID" value="WAC01483.1"/>
    <property type="molecule type" value="Genomic_DNA"/>
</dbReference>
<name>A0A9E8MU02_9FLAO</name>
<protein>
    <submittedName>
        <fullName evidence="1">Na(+)-translocating NADH-quinone reductase subunit F</fullName>
    </submittedName>
</protein>
<reference evidence="1" key="1">
    <citation type="submission" date="2022-11" db="EMBL/GenBank/DDBJ databases">
        <title>Lacinutrix neustonica HL-RS19T sp. nov., isolated from the surface microlayer sample of brackish Lake Shihwa.</title>
        <authorList>
            <person name="Choi J.Y."/>
            <person name="Hwang C.Y."/>
        </authorList>
    </citation>
    <scope>NUCLEOTIDE SEQUENCE</scope>
    <source>
        <strain evidence="1">HL-RS19</strain>
    </source>
</reference>
<sequence length="152" mass="17490">MQLPPRLELALIKLYNAFHSNELHPEICTNCAVGNICDNNASWQFLTDFHGSVVLNYVGLVNENFNRKFHGYSPLELLQIEAYFLAGCGYELPLNGKNRKPKNPKDKALLFNGLSEVVRFLCELDNIPNVMDYTKLFEYQDEKPKYPLHPLN</sequence>
<dbReference type="AlphaFoldDB" id="A0A9E8MU02"/>
<dbReference type="Proteomes" id="UP001164705">
    <property type="component" value="Chromosome"/>
</dbReference>
<dbReference type="KEGG" id="lnu:N7U66_15945"/>
<accession>A0A9E8MU02</accession>
<proteinExistence type="predicted"/>
<dbReference type="RefSeq" id="WP_267676096.1">
    <property type="nucleotide sequence ID" value="NZ_CP113088.1"/>
</dbReference>